<evidence type="ECO:0000313" key="4">
    <source>
        <dbReference type="EMBL" id="MFC6123084.1"/>
    </source>
</evidence>
<dbReference type="SUPFAM" id="SSF48498">
    <property type="entry name" value="Tetracyclin repressor-like, C-terminal domain"/>
    <property type="match status" value="1"/>
</dbReference>
<reference evidence="5" key="1">
    <citation type="journal article" date="2019" name="Int. J. Syst. Evol. Microbiol.">
        <title>The Global Catalogue of Microorganisms (GCM) 10K type strain sequencing project: providing services to taxonomists for standard genome sequencing and annotation.</title>
        <authorList>
            <consortium name="The Broad Institute Genomics Platform"/>
            <consortium name="The Broad Institute Genome Sequencing Center for Infectious Disease"/>
            <person name="Wu L."/>
            <person name="Ma J."/>
        </authorList>
    </citation>
    <scope>NUCLEOTIDE SEQUENCE [LARGE SCALE GENOMIC DNA]</scope>
    <source>
        <strain evidence="5">JCM30009</strain>
    </source>
</reference>
<dbReference type="PRINTS" id="PR00455">
    <property type="entry name" value="HTHTETR"/>
</dbReference>
<evidence type="ECO:0000259" key="3">
    <source>
        <dbReference type="PROSITE" id="PS50977"/>
    </source>
</evidence>
<dbReference type="InterPro" id="IPR013573">
    <property type="entry name" value="Tscrpt_reg_YcdC_C"/>
</dbReference>
<keyword evidence="5" id="KW-1185">Reference proteome</keyword>
<proteinExistence type="predicted"/>
<dbReference type="Pfam" id="PF08362">
    <property type="entry name" value="TetR_C_3"/>
    <property type="match status" value="1"/>
</dbReference>
<dbReference type="RefSeq" id="WP_108701852.1">
    <property type="nucleotide sequence ID" value="NZ_JBHSRG010000011.1"/>
</dbReference>
<dbReference type="EMBL" id="JBHSRG010000011">
    <property type="protein sequence ID" value="MFC6123084.1"/>
    <property type="molecule type" value="Genomic_DNA"/>
</dbReference>
<dbReference type="Proteomes" id="UP001596169">
    <property type="component" value="Unassembled WGS sequence"/>
</dbReference>
<dbReference type="Pfam" id="PF00440">
    <property type="entry name" value="TetR_N"/>
    <property type="match status" value="1"/>
</dbReference>
<feature type="DNA-binding region" description="H-T-H motif" evidence="2">
    <location>
        <begin position="43"/>
        <end position="62"/>
    </location>
</feature>
<organism evidence="4 5">
    <name type="scientific">Citrobacter bitternis</name>
    <dbReference type="NCBI Taxonomy" id="1585982"/>
    <lineage>
        <taxon>Bacteria</taxon>
        <taxon>Pseudomonadati</taxon>
        <taxon>Pseudomonadota</taxon>
        <taxon>Gammaproteobacteria</taxon>
        <taxon>Enterobacterales</taxon>
        <taxon>Enterobacteriaceae</taxon>
        <taxon>Citrobacter</taxon>
    </lineage>
</organism>
<sequence length="227" mass="25452">MNESLLSGIAISLEKGRIRQDNEAIIMPAAERVFARYGFRGTTMQQIADAADLPKANLHYYFGNKQTLYLRVLECILHDWLAPLEGISASADPKTALEEYVRKKIGFSFARPEASRLFANEILQGAQVVHPLLKTQLRQLVAEKARILDGWIALGKLSAMDTTHFFFTVWSMTQTYADFDIQIAAVLGEDSHSKTAQQRATEHVLRCVWRICGLEGILQQNAANSVK</sequence>
<gene>
    <name evidence="4" type="ORF">ACFPZP_18725</name>
</gene>
<dbReference type="InterPro" id="IPR036271">
    <property type="entry name" value="Tet_transcr_reg_TetR-rel_C_sf"/>
</dbReference>
<dbReference type="PANTHER" id="PTHR30328:SF54">
    <property type="entry name" value="HTH-TYPE TRANSCRIPTIONAL REPRESSOR SCO4008"/>
    <property type="match status" value="1"/>
</dbReference>
<evidence type="ECO:0000313" key="5">
    <source>
        <dbReference type="Proteomes" id="UP001596169"/>
    </source>
</evidence>
<feature type="domain" description="HTH tetR-type" evidence="3">
    <location>
        <begin position="20"/>
        <end position="80"/>
    </location>
</feature>
<evidence type="ECO:0000256" key="1">
    <source>
        <dbReference type="ARBA" id="ARBA00023125"/>
    </source>
</evidence>
<dbReference type="PANTHER" id="PTHR30328">
    <property type="entry name" value="TRANSCRIPTIONAL REPRESSOR"/>
    <property type="match status" value="1"/>
</dbReference>
<dbReference type="SUPFAM" id="SSF46689">
    <property type="entry name" value="Homeodomain-like"/>
    <property type="match status" value="1"/>
</dbReference>
<protein>
    <submittedName>
        <fullName evidence="4">TetR family transcriptional regulator C-terminal domain-containing protein</fullName>
    </submittedName>
</protein>
<evidence type="ECO:0000256" key="2">
    <source>
        <dbReference type="PROSITE-ProRule" id="PRU00335"/>
    </source>
</evidence>
<comment type="caution">
    <text evidence="4">The sequence shown here is derived from an EMBL/GenBank/DDBJ whole genome shotgun (WGS) entry which is preliminary data.</text>
</comment>
<dbReference type="InterPro" id="IPR009057">
    <property type="entry name" value="Homeodomain-like_sf"/>
</dbReference>
<accession>A0ABW1Q2I9</accession>
<keyword evidence="1 2" id="KW-0238">DNA-binding</keyword>
<dbReference type="PROSITE" id="PS50977">
    <property type="entry name" value="HTH_TETR_2"/>
    <property type="match status" value="1"/>
</dbReference>
<dbReference type="Gene3D" id="1.10.10.60">
    <property type="entry name" value="Homeodomain-like"/>
    <property type="match status" value="1"/>
</dbReference>
<dbReference type="Gene3D" id="1.10.357.10">
    <property type="entry name" value="Tetracycline Repressor, domain 2"/>
    <property type="match status" value="1"/>
</dbReference>
<dbReference type="InterPro" id="IPR001647">
    <property type="entry name" value="HTH_TetR"/>
</dbReference>
<name>A0ABW1Q2I9_9ENTR</name>
<dbReference type="InterPro" id="IPR050109">
    <property type="entry name" value="HTH-type_TetR-like_transc_reg"/>
</dbReference>